<dbReference type="SUPFAM" id="SSF55729">
    <property type="entry name" value="Acyl-CoA N-acyltransferases (Nat)"/>
    <property type="match status" value="1"/>
</dbReference>
<sequence>MNNKNGKIYITQFMAKLIIRKFKHGDEAELKELLLNTITRVNVIDYSPEEIQAWTGKVTNELIWQKHIAAINPFVALIQNTIVGYADLQDDGYITSTRFNEYVSNGLFSRGLR</sequence>
<name>A0ABY7AT13_9ALTE</name>
<keyword evidence="1" id="KW-0614">Plasmid</keyword>
<dbReference type="Gene3D" id="3.40.630.30">
    <property type="match status" value="1"/>
</dbReference>
<dbReference type="InterPro" id="IPR016181">
    <property type="entry name" value="Acyl_CoA_acyltransferase"/>
</dbReference>
<protein>
    <recommendedName>
        <fullName evidence="3">Acetyltransferase (GNAT) family protein</fullName>
    </recommendedName>
</protein>
<keyword evidence="2" id="KW-1185">Reference proteome</keyword>
<geneLocation type="plasmid" evidence="1 2">
    <name>pCadTS8_2</name>
</geneLocation>
<evidence type="ECO:0000313" key="2">
    <source>
        <dbReference type="Proteomes" id="UP001163726"/>
    </source>
</evidence>
<dbReference type="RefSeq" id="WP_268077182.1">
    <property type="nucleotide sequence ID" value="NZ_CP109967.1"/>
</dbReference>
<evidence type="ECO:0000313" key="1">
    <source>
        <dbReference type="EMBL" id="WAJ72398.1"/>
    </source>
</evidence>
<dbReference type="EMBL" id="CP109967">
    <property type="protein sequence ID" value="WAJ72398.1"/>
    <property type="molecule type" value="Genomic_DNA"/>
</dbReference>
<reference evidence="1" key="1">
    <citation type="submission" date="2022-10" db="EMBL/GenBank/DDBJ databases">
        <title>Catenovulum adriacola sp. nov. isolated in the Harbour of Susak.</title>
        <authorList>
            <person name="Schoch T."/>
            <person name="Reich S.J."/>
            <person name="Stoeferle S."/>
            <person name="Flaiz M."/>
            <person name="Kazda M."/>
            <person name="Riedel C.U."/>
            <person name="Duerre P."/>
        </authorList>
    </citation>
    <scope>NUCLEOTIDE SEQUENCE</scope>
    <source>
        <strain evidence="1">TS8</strain>
        <plasmid evidence="1">pCadTS8_2</plasmid>
    </source>
</reference>
<gene>
    <name evidence="1" type="ORF">OLW01_16815</name>
</gene>
<evidence type="ECO:0008006" key="3">
    <source>
        <dbReference type="Google" id="ProtNLM"/>
    </source>
</evidence>
<organism evidence="1 2">
    <name type="scientific">Catenovulum adriaticum</name>
    <dbReference type="NCBI Taxonomy" id="2984846"/>
    <lineage>
        <taxon>Bacteria</taxon>
        <taxon>Pseudomonadati</taxon>
        <taxon>Pseudomonadota</taxon>
        <taxon>Gammaproteobacteria</taxon>
        <taxon>Alteromonadales</taxon>
        <taxon>Alteromonadaceae</taxon>
        <taxon>Catenovulum</taxon>
    </lineage>
</organism>
<accession>A0ABY7AT13</accession>
<dbReference type="Proteomes" id="UP001163726">
    <property type="component" value="Plasmid pCadTS8_2"/>
</dbReference>
<proteinExistence type="predicted"/>